<sequence>MLAFDDGEELSGWIARVDAGVLTFGVLVPELESVWHLRVRWVHERVGKRVIDGQHDWLLVSLGLTVSLSVVMPVLFMALDAVRDHTTWGRDLSVRLAARAQHRFGDILSGHHFSVFRPSRRIQNG</sequence>
<comment type="caution">
    <text evidence="2">The sequence shown here is derived from an EMBL/GenBank/DDBJ whole genome shotgun (WGS) entry which is preliminary data.</text>
</comment>
<evidence type="ECO:0000313" key="2">
    <source>
        <dbReference type="EMBL" id="PBJ40934.1"/>
    </source>
</evidence>
<protein>
    <submittedName>
        <fullName evidence="2">Uncharacterized protein</fullName>
    </submittedName>
</protein>
<organism evidence="2 3">
    <name type="scientific">Mycobacterium avium subsp. hominissuis</name>
    <dbReference type="NCBI Taxonomy" id="439334"/>
    <lineage>
        <taxon>Bacteria</taxon>
        <taxon>Bacillati</taxon>
        <taxon>Actinomycetota</taxon>
        <taxon>Actinomycetes</taxon>
        <taxon>Mycobacteriales</taxon>
        <taxon>Mycobacteriaceae</taxon>
        <taxon>Mycobacterium</taxon>
        <taxon>Mycobacterium avium complex (MAC)</taxon>
    </lineage>
</organism>
<proteinExistence type="predicted"/>
<keyword evidence="1" id="KW-0472">Membrane</keyword>
<dbReference type="EMBL" id="LBGZ01000006">
    <property type="protein sequence ID" value="PBJ40934.1"/>
    <property type="molecule type" value="Genomic_DNA"/>
</dbReference>
<name>A0A2A3LEJ6_MYCAV</name>
<feature type="transmembrane region" description="Helical" evidence="1">
    <location>
        <begin position="57"/>
        <end position="79"/>
    </location>
</feature>
<reference evidence="2 3" key="1">
    <citation type="journal article" date="2017" name="Genome Biol. Evol.">
        <title>Population Structure and Local Adaptation of MAC Lung Disease Agent Mycobacterium avium subsp. hominissuis.</title>
        <authorList>
            <person name="Yano H."/>
            <person name="Iwamoto T."/>
            <person name="Nishiuchi Y."/>
            <person name="Nakajima C."/>
            <person name="Starkova D.A."/>
            <person name="Mokrousov I."/>
            <person name="Narvskaya O."/>
            <person name="Yoshida S."/>
            <person name="Arikawa K."/>
            <person name="Nakanishi N."/>
            <person name="Osaki K."/>
            <person name="Nakagawa I."/>
            <person name="Ato M."/>
            <person name="Suzuki Y."/>
            <person name="Maruyama F."/>
        </authorList>
    </citation>
    <scope>NUCLEOTIDE SEQUENCE [LARGE SCALE GENOMIC DNA]</scope>
    <source>
        <strain evidence="2 3">OCU466</strain>
    </source>
</reference>
<evidence type="ECO:0000256" key="1">
    <source>
        <dbReference type="SAM" id="Phobius"/>
    </source>
</evidence>
<dbReference type="AlphaFoldDB" id="A0A2A3LEJ6"/>
<dbReference type="Proteomes" id="UP000218842">
    <property type="component" value="Unassembled WGS sequence"/>
</dbReference>
<accession>A0A2A3LEJ6</accession>
<keyword evidence="1" id="KW-1133">Transmembrane helix</keyword>
<evidence type="ECO:0000313" key="3">
    <source>
        <dbReference type="Proteomes" id="UP000218842"/>
    </source>
</evidence>
<keyword evidence="1" id="KW-0812">Transmembrane</keyword>
<gene>
    <name evidence="2" type="ORF">XV03_00945</name>
</gene>